<evidence type="ECO:0000313" key="3">
    <source>
        <dbReference type="EMBL" id="EKX36198.1"/>
    </source>
</evidence>
<keyword evidence="5" id="KW-1185">Reference proteome</keyword>
<dbReference type="Proteomes" id="UP000011087">
    <property type="component" value="Unassembled WGS sequence"/>
</dbReference>
<sequence>MFYVHTLLPLSSASVLELSIRAITFQCLSVSWFYTFRLRVRDPSDGHDNPFTMCITRFFPVMFVGQVIACVFAGMVWVCIMFKFYQQQSEFRGYFSHPERRRKPPTPDPVDTPAYGYHGSNRQRPSSALELEMSVPYEAAEEADDEDTRLLREMLQRGRDGGVDQI</sequence>
<feature type="region of interest" description="Disordered" evidence="1">
    <location>
        <begin position="96"/>
        <end position="125"/>
    </location>
</feature>
<feature type="transmembrane region" description="Helical" evidence="2">
    <location>
        <begin position="58"/>
        <end position="82"/>
    </location>
</feature>
<dbReference type="KEGG" id="gtt:GUITHDRAFT_117722"/>
<evidence type="ECO:0000256" key="2">
    <source>
        <dbReference type="SAM" id="Phobius"/>
    </source>
</evidence>
<dbReference type="GeneID" id="17292861"/>
<gene>
    <name evidence="3" type="ORF">GUITHDRAFT_117722</name>
</gene>
<evidence type="ECO:0000256" key="1">
    <source>
        <dbReference type="SAM" id="MobiDB-lite"/>
    </source>
</evidence>
<evidence type="ECO:0000313" key="4">
    <source>
        <dbReference type="EnsemblProtists" id="EKX36198"/>
    </source>
</evidence>
<proteinExistence type="predicted"/>
<dbReference type="RefSeq" id="XP_005823178.1">
    <property type="nucleotide sequence ID" value="XM_005823121.1"/>
</dbReference>
<accession>L1IIW2</accession>
<name>L1IIW2_GUITC</name>
<keyword evidence="2" id="KW-0812">Transmembrane</keyword>
<keyword evidence="2" id="KW-1133">Transmembrane helix</keyword>
<dbReference type="AlphaFoldDB" id="L1IIW2"/>
<protein>
    <submittedName>
        <fullName evidence="3 4">Uncharacterized protein</fullName>
    </submittedName>
</protein>
<reference evidence="4" key="3">
    <citation type="submission" date="2016-03" db="UniProtKB">
        <authorList>
            <consortium name="EnsemblProtists"/>
        </authorList>
    </citation>
    <scope>IDENTIFICATION</scope>
</reference>
<organism evidence="3">
    <name type="scientific">Guillardia theta (strain CCMP2712)</name>
    <name type="common">Cryptophyte</name>
    <dbReference type="NCBI Taxonomy" id="905079"/>
    <lineage>
        <taxon>Eukaryota</taxon>
        <taxon>Cryptophyceae</taxon>
        <taxon>Pyrenomonadales</taxon>
        <taxon>Geminigeraceae</taxon>
        <taxon>Guillardia</taxon>
    </lineage>
</organism>
<keyword evidence="2" id="KW-0472">Membrane</keyword>
<dbReference type="EnsemblProtists" id="EKX36198">
    <property type="protein sequence ID" value="EKX36198"/>
    <property type="gene ID" value="GUITHDRAFT_117722"/>
</dbReference>
<dbReference type="HOGENOM" id="CLU_1605823_0_0_1"/>
<evidence type="ECO:0000313" key="5">
    <source>
        <dbReference type="Proteomes" id="UP000011087"/>
    </source>
</evidence>
<dbReference type="PaxDb" id="55529-EKX36198"/>
<dbReference type="EMBL" id="JH993078">
    <property type="protein sequence ID" value="EKX36198.1"/>
    <property type="molecule type" value="Genomic_DNA"/>
</dbReference>
<reference evidence="3 5" key="1">
    <citation type="journal article" date="2012" name="Nature">
        <title>Algal genomes reveal evolutionary mosaicism and the fate of nucleomorphs.</title>
        <authorList>
            <consortium name="DOE Joint Genome Institute"/>
            <person name="Curtis B.A."/>
            <person name="Tanifuji G."/>
            <person name="Burki F."/>
            <person name="Gruber A."/>
            <person name="Irimia M."/>
            <person name="Maruyama S."/>
            <person name="Arias M.C."/>
            <person name="Ball S.G."/>
            <person name="Gile G.H."/>
            <person name="Hirakawa Y."/>
            <person name="Hopkins J.F."/>
            <person name="Kuo A."/>
            <person name="Rensing S.A."/>
            <person name="Schmutz J."/>
            <person name="Symeonidi A."/>
            <person name="Elias M."/>
            <person name="Eveleigh R.J."/>
            <person name="Herman E.K."/>
            <person name="Klute M.J."/>
            <person name="Nakayama T."/>
            <person name="Obornik M."/>
            <person name="Reyes-Prieto A."/>
            <person name="Armbrust E.V."/>
            <person name="Aves S.J."/>
            <person name="Beiko R.G."/>
            <person name="Coutinho P."/>
            <person name="Dacks J.B."/>
            <person name="Durnford D.G."/>
            <person name="Fast N.M."/>
            <person name="Green B.R."/>
            <person name="Grisdale C.J."/>
            <person name="Hempel F."/>
            <person name="Henrissat B."/>
            <person name="Hoppner M.P."/>
            <person name="Ishida K."/>
            <person name="Kim E."/>
            <person name="Koreny L."/>
            <person name="Kroth P.G."/>
            <person name="Liu Y."/>
            <person name="Malik S.B."/>
            <person name="Maier U.G."/>
            <person name="McRose D."/>
            <person name="Mock T."/>
            <person name="Neilson J.A."/>
            <person name="Onodera N.T."/>
            <person name="Poole A.M."/>
            <person name="Pritham E.J."/>
            <person name="Richards T.A."/>
            <person name="Rocap G."/>
            <person name="Roy S.W."/>
            <person name="Sarai C."/>
            <person name="Schaack S."/>
            <person name="Shirato S."/>
            <person name="Slamovits C.H."/>
            <person name="Spencer D.F."/>
            <person name="Suzuki S."/>
            <person name="Worden A.Z."/>
            <person name="Zauner S."/>
            <person name="Barry K."/>
            <person name="Bell C."/>
            <person name="Bharti A.K."/>
            <person name="Crow J.A."/>
            <person name="Grimwood J."/>
            <person name="Kramer R."/>
            <person name="Lindquist E."/>
            <person name="Lucas S."/>
            <person name="Salamov A."/>
            <person name="McFadden G.I."/>
            <person name="Lane C.E."/>
            <person name="Keeling P.J."/>
            <person name="Gray M.W."/>
            <person name="Grigoriev I.V."/>
            <person name="Archibald J.M."/>
        </authorList>
    </citation>
    <scope>NUCLEOTIDE SEQUENCE</scope>
    <source>
        <strain evidence="3 5">CCMP2712</strain>
    </source>
</reference>
<reference evidence="5" key="2">
    <citation type="submission" date="2012-11" db="EMBL/GenBank/DDBJ databases">
        <authorList>
            <person name="Kuo A."/>
            <person name="Curtis B.A."/>
            <person name="Tanifuji G."/>
            <person name="Burki F."/>
            <person name="Gruber A."/>
            <person name="Irimia M."/>
            <person name="Maruyama S."/>
            <person name="Arias M.C."/>
            <person name="Ball S.G."/>
            <person name="Gile G.H."/>
            <person name="Hirakawa Y."/>
            <person name="Hopkins J.F."/>
            <person name="Rensing S.A."/>
            <person name="Schmutz J."/>
            <person name="Symeonidi A."/>
            <person name="Elias M."/>
            <person name="Eveleigh R.J."/>
            <person name="Herman E.K."/>
            <person name="Klute M.J."/>
            <person name="Nakayama T."/>
            <person name="Obornik M."/>
            <person name="Reyes-Prieto A."/>
            <person name="Armbrust E.V."/>
            <person name="Aves S.J."/>
            <person name="Beiko R.G."/>
            <person name="Coutinho P."/>
            <person name="Dacks J.B."/>
            <person name="Durnford D.G."/>
            <person name="Fast N.M."/>
            <person name="Green B.R."/>
            <person name="Grisdale C."/>
            <person name="Hempe F."/>
            <person name="Henrissat B."/>
            <person name="Hoppner M.P."/>
            <person name="Ishida K.-I."/>
            <person name="Kim E."/>
            <person name="Koreny L."/>
            <person name="Kroth P.G."/>
            <person name="Liu Y."/>
            <person name="Malik S.-B."/>
            <person name="Maier U.G."/>
            <person name="McRose D."/>
            <person name="Mock T."/>
            <person name="Neilson J.A."/>
            <person name="Onodera N.T."/>
            <person name="Poole A.M."/>
            <person name="Pritham E.J."/>
            <person name="Richards T.A."/>
            <person name="Rocap G."/>
            <person name="Roy S.W."/>
            <person name="Sarai C."/>
            <person name="Schaack S."/>
            <person name="Shirato S."/>
            <person name="Slamovits C.H."/>
            <person name="Spencer D.F."/>
            <person name="Suzuki S."/>
            <person name="Worden A.Z."/>
            <person name="Zauner S."/>
            <person name="Barry K."/>
            <person name="Bell C."/>
            <person name="Bharti A.K."/>
            <person name="Crow J.A."/>
            <person name="Grimwood J."/>
            <person name="Kramer R."/>
            <person name="Lindquist E."/>
            <person name="Lucas S."/>
            <person name="Salamov A."/>
            <person name="McFadden G.I."/>
            <person name="Lane C.E."/>
            <person name="Keeling P.J."/>
            <person name="Gray M.W."/>
            <person name="Grigoriev I.V."/>
            <person name="Archibald J.M."/>
        </authorList>
    </citation>
    <scope>NUCLEOTIDE SEQUENCE</scope>
    <source>
        <strain evidence="5">CCMP2712</strain>
    </source>
</reference>